<dbReference type="RefSeq" id="WP_183817197.1">
    <property type="nucleotide sequence ID" value="NZ_JACHOB010000002.1"/>
</dbReference>
<evidence type="ECO:0000259" key="1">
    <source>
        <dbReference type="Pfam" id="PF13360"/>
    </source>
</evidence>
<dbReference type="SMART" id="SM00564">
    <property type="entry name" value="PQQ"/>
    <property type="match status" value="7"/>
</dbReference>
<dbReference type="InterPro" id="IPR011047">
    <property type="entry name" value="Quinoprotein_ADH-like_sf"/>
</dbReference>
<accession>A0A840I3X6</accession>
<dbReference type="AlphaFoldDB" id="A0A840I3X6"/>
<comment type="caution">
    <text evidence="2">The sequence shown here is derived from an EMBL/GenBank/DDBJ whole genome shotgun (WGS) entry which is preliminary data.</text>
</comment>
<feature type="domain" description="Pyrrolo-quinoline quinone repeat" evidence="1">
    <location>
        <begin position="156"/>
        <end position="380"/>
    </location>
</feature>
<dbReference type="InterPro" id="IPR018391">
    <property type="entry name" value="PQQ_b-propeller_rpt"/>
</dbReference>
<dbReference type="InterPro" id="IPR002372">
    <property type="entry name" value="PQQ_rpt_dom"/>
</dbReference>
<dbReference type="Proteomes" id="UP000563524">
    <property type="component" value="Unassembled WGS sequence"/>
</dbReference>
<sequence length="469" mass="48905">MGRRSGEVAALCLLLTACASNPLSGLFGNRDASEIDEDPENERIAVLATDQALTPDPAYIAVPIVLPPPYANAEWTQPGGEADHTMHHLAAPSSFALAWRADIGAGGTDRSPLTAPPVVGGGRVFTVDNAAQVTAFDAGTGKVAWRTALTPDVSEEGGKFWKFWGGNDPKEIGFGGGVALDGGRVFMVTGFATAAALDQDTGEVLWKAQLPAPVRNPPTVADGRVFAVTVSNQIVALDQATGETVWTYESFEETARFLSSASPAVDGDTVIVPFSSGEVVALQAENGRVLWSATVGRASRMNALADLNDIAGAPVVDRGAVFAVSHSDQISAIDLRTGQTAWEKPVGGLNMPWVAGDTVFMVSTSGNLVALARNDGGVRWVRQLPAYENEKKRKKPISWSGPVLAGGNLILASSRGGLLLASPLDGATVAEFKAEETTVPPVVAGGTLYLLDEEGRLSAYRQAGVSAAD</sequence>
<gene>
    <name evidence="2" type="ORF">GGQ59_001549</name>
</gene>
<dbReference type="Pfam" id="PF13360">
    <property type="entry name" value="PQQ_2"/>
    <property type="match status" value="2"/>
</dbReference>
<dbReference type="InterPro" id="IPR015943">
    <property type="entry name" value="WD40/YVTN_repeat-like_dom_sf"/>
</dbReference>
<organism evidence="2 3">
    <name type="scientific">Parvularcula dongshanensis</name>
    <dbReference type="NCBI Taxonomy" id="1173995"/>
    <lineage>
        <taxon>Bacteria</taxon>
        <taxon>Pseudomonadati</taxon>
        <taxon>Pseudomonadota</taxon>
        <taxon>Alphaproteobacteria</taxon>
        <taxon>Parvularculales</taxon>
        <taxon>Parvularculaceae</taxon>
        <taxon>Parvularcula</taxon>
    </lineage>
</organism>
<keyword evidence="3" id="KW-1185">Reference proteome</keyword>
<protein>
    <submittedName>
        <fullName evidence="2">Outer membrane protein assembly factor BamB</fullName>
    </submittedName>
</protein>
<name>A0A840I3X6_9PROT</name>
<dbReference type="SUPFAM" id="SSF50998">
    <property type="entry name" value="Quinoprotein alcohol dehydrogenase-like"/>
    <property type="match status" value="1"/>
</dbReference>
<feature type="domain" description="Pyrrolo-quinoline quinone repeat" evidence="1">
    <location>
        <begin position="97"/>
        <end position="153"/>
    </location>
</feature>
<dbReference type="PANTHER" id="PTHR34512:SF30">
    <property type="entry name" value="OUTER MEMBRANE PROTEIN ASSEMBLY FACTOR BAMB"/>
    <property type="match status" value="1"/>
</dbReference>
<dbReference type="Gene3D" id="2.130.10.10">
    <property type="entry name" value="YVTN repeat-like/Quinoprotein amine dehydrogenase"/>
    <property type="match status" value="1"/>
</dbReference>
<reference evidence="2 3" key="1">
    <citation type="submission" date="2020-08" db="EMBL/GenBank/DDBJ databases">
        <title>Genomic Encyclopedia of Type Strains, Phase IV (KMG-IV): sequencing the most valuable type-strain genomes for metagenomic binning, comparative biology and taxonomic classification.</title>
        <authorList>
            <person name="Goeker M."/>
        </authorList>
    </citation>
    <scope>NUCLEOTIDE SEQUENCE [LARGE SCALE GENOMIC DNA]</scope>
    <source>
        <strain evidence="2 3">DSM 102850</strain>
    </source>
</reference>
<dbReference type="PANTHER" id="PTHR34512">
    <property type="entry name" value="CELL SURFACE PROTEIN"/>
    <property type="match status" value="1"/>
</dbReference>
<evidence type="ECO:0000313" key="3">
    <source>
        <dbReference type="Proteomes" id="UP000563524"/>
    </source>
</evidence>
<dbReference type="PROSITE" id="PS51257">
    <property type="entry name" value="PROKAR_LIPOPROTEIN"/>
    <property type="match status" value="1"/>
</dbReference>
<proteinExistence type="predicted"/>
<dbReference type="EMBL" id="JACHOB010000002">
    <property type="protein sequence ID" value="MBB4659035.1"/>
    <property type="molecule type" value="Genomic_DNA"/>
</dbReference>
<evidence type="ECO:0000313" key="2">
    <source>
        <dbReference type="EMBL" id="MBB4659035.1"/>
    </source>
</evidence>